<comment type="caution">
    <text evidence="2">The sequence shown here is derived from an EMBL/GenBank/DDBJ whole genome shotgun (WGS) entry which is preliminary data.</text>
</comment>
<evidence type="ECO:0000313" key="3">
    <source>
        <dbReference type="Proteomes" id="UP000003781"/>
    </source>
</evidence>
<reference evidence="2 3" key="1">
    <citation type="submission" date="2007-03" db="EMBL/GenBank/DDBJ databases">
        <authorList>
            <person name="Stal L."/>
            <person name="Ferriera S."/>
            <person name="Johnson J."/>
            <person name="Kravitz S."/>
            <person name="Beeson K."/>
            <person name="Sutton G."/>
            <person name="Rogers Y.-H."/>
            <person name="Friedman R."/>
            <person name="Frazier M."/>
            <person name="Venter J.C."/>
        </authorList>
    </citation>
    <scope>NUCLEOTIDE SEQUENCE [LARGE SCALE GENOMIC DNA]</scope>
    <source>
        <strain evidence="2 3">CCY0110</strain>
    </source>
</reference>
<dbReference type="Proteomes" id="UP000003781">
    <property type="component" value="Unassembled WGS sequence"/>
</dbReference>
<accession>A3IJ10</accession>
<organism evidence="2 3">
    <name type="scientific">Crocosphaera chwakensis CCY0110</name>
    <dbReference type="NCBI Taxonomy" id="391612"/>
    <lineage>
        <taxon>Bacteria</taxon>
        <taxon>Bacillati</taxon>
        <taxon>Cyanobacteriota</taxon>
        <taxon>Cyanophyceae</taxon>
        <taxon>Oscillatoriophycideae</taxon>
        <taxon>Chroococcales</taxon>
        <taxon>Aphanothecaceae</taxon>
        <taxon>Crocosphaera</taxon>
        <taxon>Crocosphaera chwakensis</taxon>
    </lineage>
</organism>
<name>A3IJ10_9CHRO</name>
<protein>
    <submittedName>
        <fullName evidence="2">Uncharacterized protein</fullName>
    </submittedName>
</protein>
<proteinExistence type="predicted"/>
<evidence type="ECO:0000313" key="2">
    <source>
        <dbReference type="EMBL" id="EAZ93792.1"/>
    </source>
</evidence>
<gene>
    <name evidence="2" type="ORF">CY0110_18392</name>
</gene>
<dbReference type="EMBL" id="AAXW01000002">
    <property type="protein sequence ID" value="EAZ93792.1"/>
    <property type="molecule type" value="Genomic_DNA"/>
</dbReference>
<evidence type="ECO:0000256" key="1">
    <source>
        <dbReference type="SAM" id="MobiDB-lite"/>
    </source>
</evidence>
<feature type="region of interest" description="Disordered" evidence="1">
    <location>
        <begin position="1"/>
        <end position="25"/>
    </location>
</feature>
<keyword evidence="3" id="KW-1185">Reference proteome</keyword>
<sequence>MKTLDNKVRSHHQSFLDIQESRYKN</sequence>
<dbReference type="AlphaFoldDB" id="A3IJ10"/>